<organism evidence="2 3">
    <name type="scientific">Ursus maritimus</name>
    <name type="common">Polar bear</name>
    <name type="synonym">Thalarctos maritimus</name>
    <dbReference type="NCBI Taxonomy" id="29073"/>
    <lineage>
        <taxon>Eukaryota</taxon>
        <taxon>Metazoa</taxon>
        <taxon>Chordata</taxon>
        <taxon>Craniata</taxon>
        <taxon>Vertebrata</taxon>
        <taxon>Euteleostomi</taxon>
        <taxon>Mammalia</taxon>
        <taxon>Eutheria</taxon>
        <taxon>Laurasiatheria</taxon>
        <taxon>Carnivora</taxon>
        <taxon>Caniformia</taxon>
        <taxon>Ursidae</taxon>
        <taxon>Ursus</taxon>
    </lineage>
</organism>
<dbReference type="RefSeq" id="XP_040484911.1">
    <property type="nucleotide sequence ID" value="XM_040628977.1"/>
</dbReference>
<sequence length="123" mass="13099">MKEKPMNGRESSKSPSRSAPALLPSPPPLPILLKELLEEEKINAGRAKGQDAQGRAALLTYLWGSQMAETVRCPSSRGPAVATTVNSPDEHFSCVGHTAAEVNASAHEKGLAQWQGENKAGRI</sequence>
<evidence type="ECO:0000313" key="3">
    <source>
        <dbReference type="RefSeq" id="XP_040484911.1"/>
    </source>
</evidence>
<proteinExistence type="predicted"/>
<feature type="compositionally biased region" description="Low complexity" evidence="1">
    <location>
        <begin position="13"/>
        <end position="22"/>
    </location>
</feature>
<accession>A0A8M1FNG5</accession>
<dbReference type="Proteomes" id="UP000261680">
    <property type="component" value="Unplaced"/>
</dbReference>
<name>A0A8M1FNG5_URSMA</name>
<protein>
    <submittedName>
        <fullName evidence="3">Uncharacterized protein LOC103674926 isoform X4</fullName>
    </submittedName>
</protein>
<gene>
    <name evidence="3" type="primary">LOC103674926</name>
</gene>
<feature type="region of interest" description="Disordered" evidence="1">
    <location>
        <begin position="1"/>
        <end position="28"/>
    </location>
</feature>
<dbReference type="AlphaFoldDB" id="A0A8M1FNG5"/>
<dbReference type="GeneID" id="103674926"/>
<evidence type="ECO:0000256" key="1">
    <source>
        <dbReference type="SAM" id="MobiDB-lite"/>
    </source>
</evidence>
<reference evidence="3" key="1">
    <citation type="submission" date="2025-08" db="UniProtKB">
        <authorList>
            <consortium name="RefSeq"/>
        </authorList>
    </citation>
    <scope>IDENTIFICATION</scope>
    <source>
        <tissue evidence="3">Whole blood</tissue>
    </source>
</reference>
<keyword evidence="2" id="KW-1185">Reference proteome</keyword>
<feature type="compositionally biased region" description="Basic and acidic residues" evidence="1">
    <location>
        <begin position="1"/>
        <end position="12"/>
    </location>
</feature>
<evidence type="ECO:0000313" key="2">
    <source>
        <dbReference type="Proteomes" id="UP000261680"/>
    </source>
</evidence>